<reference evidence="1" key="1">
    <citation type="submission" date="2013-08" db="EMBL/GenBank/DDBJ databases">
        <title>Gene expansion shapes genome architecture in the human pathogen Lichtheimia corymbifera: an evolutionary genomics analysis in the ancient terrestrial Mucorales (Mucoromycotina).</title>
        <authorList>
            <person name="Schwartze V.U."/>
            <person name="Winter S."/>
            <person name="Shelest E."/>
            <person name="Marcet-Houben M."/>
            <person name="Horn F."/>
            <person name="Wehner S."/>
            <person name="Hoffmann K."/>
            <person name="Riege K."/>
            <person name="Sammeth M."/>
            <person name="Nowrousian M."/>
            <person name="Valiante V."/>
            <person name="Linde J."/>
            <person name="Jacobsen I.D."/>
            <person name="Marz M."/>
            <person name="Brakhage A.A."/>
            <person name="Gabaldon T."/>
            <person name="Bocker S."/>
            <person name="Voigt K."/>
        </authorList>
    </citation>
    <scope>NUCLEOTIDE SEQUENCE [LARGE SCALE GENOMIC DNA]</scope>
    <source>
        <strain evidence="1">FSU 9682</strain>
    </source>
</reference>
<dbReference type="SUPFAM" id="SSF48452">
    <property type="entry name" value="TPR-like"/>
    <property type="match status" value="1"/>
</dbReference>
<dbReference type="EMBL" id="CBTN010000048">
    <property type="protein sequence ID" value="CDH57625.1"/>
    <property type="molecule type" value="Genomic_DNA"/>
</dbReference>
<dbReference type="OrthoDB" id="2218971at2759"/>
<dbReference type="Proteomes" id="UP000027586">
    <property type="component" value="Unassembled WGS sequence"/>
</dbReference>
<evidence type="ECO:0000313" key="1">
    <source>
        <dbReference type="EMBL" id="CDH57625.1"/>
    </source>
</evidence>
<evidence type="ECO:0000313" key="2">
    <source>
        <dbReference type="Proteomes" id="UP000027586"/>
    </source>
</evidence>
<name>A0A068S6M4_9FUNG</name>
<dbReference type="InterPro" id="IPR011990">
    <property type="entry name" value="TPR-like_helical_dom_sf"/>
</dbReference>
<gene>
    <name evidence="1" type="ORF">LCOR_08537.1</name>
</gene>
<dbReference type="VEuPathDB" id="FungiDB:LCOR_08537.1"/>
<sequence>MEGSTWTGLCKQPTLKASSEKYAQLVYDSTIQLNQSLEPILSALDRRAIGLTKCANFESALRDAKVMQQILPSSALGYIREAGIYSEQGRQLQVIDTCNHGLSMVDTMDTHYATLERAKMDAEQRQNNTRIDFIGKLPVDIVITTLIPMFMYDAHMYSLKPSPYLLVSNAWRDRIVECFGGLNFLVGYSGEQHDNECLNVAKFARQTKGLRLSSYSQGTWLSDLLSENDFCSLQFSNTHVHPFVSSLESISNTLTNLDILLDGAVLHIPTIVKACPNLTSLCIHDTPDVDVSSLPMTTWPALTTLSLTFSHTDIVVDTNKDKDKGEEKRQ</sequence>
<organism evidence="1 2">
    <name type="scientific">Lichtheimia corymbifera JMRC:FSU:9682</name>
    <dbReference type="NCBI Taxonomy" id="1263082"/>
    <lineage>
        <taxon>Eukaryota</taxon>
        <taxon>Fungi</taxon>
        <taxon>Fungi incertae sedis</taxon>
        <taxon>Mucoromycota</taxon>
        <taxon>Mucoromycotina</taxon>
        <taxon>Mucoromycetes</taxon>
        <taxon>Mucorales</taxon>
        <taxon>Lichtheimiaceae</taxon>
        <taxon>Lichtheimia</taxon>
    </lineage>
</organism>
<protein>
    <submittedName>
        <fullName evidence="1">Uncharacterized protein</fullName>
    </submittedName>
</protein>
<proteinExistence type="predicted"/>
<comment type="caution">
    <text evidence="1">The sequence shown here is derived from an EMBL/GenBank/DDBJ whole genome shotgun (WGS) entry which is preliminary data.</text>
</comment>
<dbReference type="AlphaFoldDB" id="A0A068S6M4"/>
<accession>A0A068S6M4</accession>
<keyword evidence="2" id="KW-1185">Reference proteome</keyword>